<dbReference type="InterPro" id="IPR016187">
    <property type="entry name" value="CTDL_fold"/>
</dbReference>
<dbReference type="Proteomes" id="UP000317093">
    <property type="component" value="Chromosome"/>
</dbReference>
<dbReference type="GO" id="GO:0052699">
    <property type="term" value="P:ergothioneine biosynthetic process"/>
    <property type="evidence" value="ECO:0007669"/>
    <property type="project" value="InterPro"/>
</dbReference>
<dbReference type="NCBIfam" id="TIGR03440">
    <property type="entry name" value="egtB_TIGR03440"/>
    <property type="match status" value="1"/>
</dbReference>
<feature type="domain" description="Sulfatase-modifying factor enzyme-like" evidence="4">
    <location>
        <begin position="363"/>
        <end position="438"/>
    </location>
</feature>
<dbReference type="Pfam" id="PF12867">
    <property type="entry name" value="DinB_2"/>
    <property type="match status" value="1"/>
</dbReference>
<dbReference type="InterPro" id="IPR005532">
    <property type="entry name" value="SUMF_dom"/>
</dbReference>
<keyword evidence="1 6" id="KW-0560">Oxidoreductase</keyword>
<dbReference type="KEGG" id="knv:Pan216_28820"/>
<dbReference type="Pfam" id="PF03781">
    <property type="entry name" value="FGE-sulfatase"/>
    <property type="match status" value="2"/>
</dbReference>
<dbReference type="AlphaFoldDB" id="A0A518B4Z0"/>
<dbReference type="InterPro" id="IPR024775">
    <property type="entry name" value="DinB-like"/>
</dbReference>
<dbReference type="EC" id="1.8.-.-" evidence="6"/>
<dbReference type="SUPFAM" id="SSF56436">
    <property type="entry name" value="C-type lectin-like"/>
    <property type="match status" value="1"/>
</dbReference>
<dbReference type="InterPro" id="IPR034660">
    <property type="entry name" value="DinB/YfiT-like"/>
</dbReference>
<dbReference type="InterPro" id="IPR017806">
    <property type="entry name" value="EgtB"/>
</dbReference>
<feature type="domain" description="Sulfatase-modifying factor enzyme-like" evidence="4">
    <location>
        <begin position="201"/>
        <end position="336"/>
    </location>
</feature>
<keyword evidence="2" id="KW-0408">Iron</keyword>
<reference evidence="6 7" key="1">
    <citation type="submission" date="2019-02" db="EMBL/GenBank/DDBJ databases">
        <title>Deep-cultivation of Planctomycetes and their phenomic and genomic characterization uncovers novel biology.</title>
        <authorList>
            <person name="Wiegand S."/>
            <person name="Jogler M."/>
            <person name="Boedeker C."/>
            <person name="Pinto D."/>
            <person name="Vollmers J."/>
            <person name="Rivas-Marin E."/>
            <person name="Kohn T."/>
            <person name="Peeters S.H."/>
            <person name="Heuer A."/>
            <person name="Rast P."/>
            <person name="Oberbeckmann S."/>
            <person name="Bunk B."/>
            <person name="Jeske O."/>
            <person name="Meyerdierks A."/>
            <person name="Storesund J.E."/>
            <person name="Kallscheuer N."/>
            <person name="Luecker S."/>
            <person name="Lage O.M."/>
            <person name="Pohl T."/>
            <person name="Merkel B.J."/>
            <person name="Hornburger P."/>
            <person name="Mueller R.-W."/>
            <person name="Bruemmer F."/>
            <person name="Labrenz M."/>
            <person name="Spormann A.M."/>
            <person name="Op den Camp H."/>
            <person name="Overmann J."/>
            <person name="Amann R."/>
            <person name="Jetten M.S.M."/>
            <person name="Mascher T."/>
            <person name="Medema M.H."/>
            <person name="Devos D.P."/>
            <person name="Kaster A.-K."/>
            <person name="Ovreas L."/>
            <person name="Rohde M."/>
            <person name="Galperin M.Y."/>
            <person name="Jogler C."/>
        </authorList>
    </citation>
    <scope>NUCLEOTIDE SEQUENCE [LARGE SCALE GENOMIC DNA]</scope>
    <source>
        <strain evidence="6 7">Pan216</strain>
    </source>
</reference>
<name>A0A518B4Z0_9BACT</name>
<proteinExistence type="predicted"/>
<evidence type="ECO:0000256" key="2">
    <source>
        <dbReference type="ARBA" id="ARBA00023004"/>
    </source>
</evidence>
<gene>
    <name evidence="6" type="primary">egtB</name>
    <name evidence="6" type="ORF">Pan216_28820</name>
</gene>
<dbReference type="PANTHER" id="PTHR23150">
    <property type="entry name" value="SULFATASE MODIFYING FACTOR 1, 2"/>
    <property type="match status" value="1"/>
</dbReference>
<dbReference type="SUPFAM" id="SSF109854">
    <property type="entry name" value="DinB/YfiT-like putative metalloenzymes"/>
    <property type="match status" value="1"/>
</dbReference>
<dbReference type="RefSeq" id="WP_145258529.1">
    <property type="nucleotide sequence ID" value="NZ_CP036279.1"/>
</dbReference>
<feature type="domain" description="DinB-like" evidence="5">
    <location>
        <begin position="34"/>
        <end position="169"/>
    </location>
</feature>
<accession>A0A518B4Z0</accession>
<keyword evidence="7" id="KW-1185">Reference proteome</keyword>
<evidence type="ECO:0000313" key="6">
    <source>
        <dbReference type="EMBL" id="QDU62016.1"/>
    </source>
</evidence>
<dbReference type="InterPro" id="IPR051043">
    <property type="entry name" value="Sulfatase_Mod_Factor_Kinase"/>
</dbReference>
<evidence type="ECO:0000259" key="4">
    <source>
        <dbReference type="Pfam" id="PF03781"/>
    </source>
</evidence>
<protein>
    <submittedName>
        <fullName evidence="6">Iron(II)-dependent oxidoreductase EgtB</fullName>
        <ecNumber evidence="6">1.8.-.-</ecNumber>
    </submittedName>
</protein>
<dbReference type="Gene3D" id="3.90.1580.10">
    <property type="entry name" value="paralog of FGE (formylglycine-generating enzyme)"/>
    <property type="match status" value="2"/>
</dbReference>
<evidence type="ECO:0000259" key="5">
    <source>
        <dbReference type="Pfam" id="PF12867"/>
    </source>
</evidence>
<evidence type="ECO:0000256" key="3">
    <source>
        <dbReference type="ARBA" id="ARBA00037882"/>
    </source>
</evidence>
<comment type="pathway">
    <text evidence="3">Amino-acid biosynthesis; ergothioneine biosynthesis.</text>
</comment>
<dbReference type="PANTHER" id="PTHR23150:SF36">
    <property type="entry name" value="HERCYNINE OXYGENASE"/>
    <property type="match status" value="1"/>
</dbReference>
<dbReference type="GO" id="GO:0016491">
    <property type="term" value="F:oxidoreductase activity"/>
    <property type="evidence" value="ECO:0007669"/>
    <property type="project" value="UniProtKB-KW"/>
</dbReference>
<organism evidence="6 7">
    <name type="scientific">Kolteria novifilia</name>
    <dbReference type="NCBI Taxonomy" id="2527975"/>
    <lineage>
        <taxon>Bacteria</taxon>
        <taxon>Pseudomonadati</taxon>
        <taxon>Planctomycetota</taxon>
        <taxon>Planctomycetia</taxon>
        <taxon>Kolteriales</taxon>
        <taxon>Kolteriaceae</taxon>
        <taxon>Kolteria</taxon>
    </lineage>
</organism>
<evidence type="ECO:0000313" key="7">
    <source>
        <dbReference type="Proteomes" id="UP000317093"/>
    </source>
</evidence>
<sequence length="441" mass="50823">MTLSTARSGLNQRTQVLSDCRPSDAKRADVLAAYRHVRSETERLCVPLEIEDYVVQTMPDASPTKWHLAHTTWFFEKMVLANTRDADRFGPSQFDYLFNSYYNSLGQQFPRPSRGLLSRPTVEEVYRYRSMIDELVEEWISSSDRESFERLAPLVTVGLHHEQQHQELILTDLKSVLGQNPLRPIYRPTESTMLEGKVSLDWMTYPGGVAEVGTSDASFAYDNESPRHSLLLTPYSLATRLVTVGEYLEFMESGGYRRAEWWLSDGWAQCRQERWEAPAYWFRDGSEWKIFTLTGCRDLVADEPVCHVCYYEADAYARWAGARLPREEEWEAAASSEPIVGNLLEEDCLHPQPAVRPDRMPAQFFGDVWEWTSSPYTAYPGYRPPEGPLSEYNGKFMCNQMILRGGSCLTAAWHIRSTYRNFFPPSARWQFSGIRLARDAF</sequence>
<dbReference type="OrthoDB" id="9812426at2"/>
<dbReference type="EMBL" id="CP036279">
    <property type="protein sequence ID" value="QDU62016.1"/>
    <property type="molecule type" value="Genomic_DNA"/>
</dbReference>
<evidence type="ECO:0000256" key="1">
    <source>
        <dbReference type="ARBA" id="ARBA00023002"/>
    </source>
</evidence>
<dbReference type="InterPro" id="IPR042095">
    <property type="entry name" value="SUMF_sf"/>
</dbReference>